<dbReference type="RefSeq" id="WP_141922287.1">
    <property type="nucleotide sequence ID" value="NZ_VFQC01000001.1"/>
</dbReference>
<reference evidence="3 4" key="1">
    <citation type="submission" date="2019-06" db="EMBL/GenBank/DDBJ databases">
        <title>Sequencing the genomes of 1000 actinobacteria strains.</title>
        <authorList>
            <person name="Klenk H.-P."/>
        </authorList>
    </citation>
    <scope>NUCLEOTIDE SEQUENCE [LARGE SCALE GENOMIC DNA]</scope>
    <source>
        <strain evidence="3 4">DSM 45015</strain>
    </source>
</reference>
<evidence type="ECO:0000256" key="2">
    <source>
        <dbReference type="SAM" id="SignalP"/>
    </source>
</evidence>
<sequence>MVTPQQRVTYPLALAACSLLLAGCGMFGGEDGDSRDGDSADPANAGKVEPGEEDARDTLASQDVQTLGTDLHIAVHDLVRGAETVELTFSITNTGDDASDLFHTWLGNGPDGGGEVSDVTLVDSANGKVHLVAEDDDGKCVCSTYNTSEKFAPGDSVLYSATFGTPPDGVETMDVRIPNAGTFNNVELS</sequence>
<dbReference type="Proteomes" id="UP000317422">
    <property type="component" value="Unassembled WGS sequence"/>
</dbReference>
<protein>
    <recommendedName>
        <fullName evidence="5">Secreted protein</fullName>
    </recommendedName>
</protein>
<evidence type="ECO:0000313" key="3">
    <source>
        <dbReference type="EMBL" id="TQN31010.1"/>
    </source>
</evidence>
<proteinExistence type="predicted"/>
<feature type="signal peptide" evidence="2">
    <location>
        <begin position="1"/>
        <end position="27"/>
    </location>
</feature>
<keyword evidence="2" id="KW-0732">Signal</keyword>
<dbReference type="OrthoDB" id="4334774at2"/>
<feature type="chain" id="PRO_5039409818" description="Secreted protein" evidence="2">
    <location>
        <begin position="28"/>
        <end position="189"/>
    </location>
</feature>
<evidence type="ECO:0000313" key="4">
    <source>
        <dbReference type="Proteomes" id="UP000317422"/>
    </source>
</evidence>
<dbReference type="PROSITE" id="PS51257">
    <property type="entry name" value="PROKAR_LIPOPROTEIN"/>
    <property type="match status" value="1"/>
</dbReference>
<evidence type="ECO:0008006" key="5">
    <source>
        <dbReference type="Google" id="ProtNLM"/>
    </source>
</evidence>
<comment type="caution">
    <text evidence="3">The sequence shown here is derived from an EMBL/GenBank/DDBJ whole genome shotgun (WGS) entry which is preliminary data.</text>
</comment>
<organism evidence="3 4">
    <name type="scientific">Haloactinospora alba</name>
    <dbReference type="NCBI Taxonomy" id="405555"/>
    <lineage>
        <taxon>Bacteria</taxon>
        <taxon>Bacillati</taxon>
        <taxon>Actinomycetota</taxon>
        <taxon>Actinomycetes</taxon>
        <taxon>Streptosporangiales</taxon>
        <taxon>Nocardiopsidaceae</taxon>
        <taxon>Haloactinospora</taxon>
    </lineage>
</organism>
<name>A0A543NGY4_9ACTN</name>
<gene>
    <name evidence="3" type="ORF">FHX37_0899</name>
</gene>
<dbReference type="EMBL" id="VFQC01000001">
    <property type="protein sequence ID" value="TQN31010.1"/>
    <property type="molecule type" value="Genomic_DNA"/>
</dbReference>
<dbReference type="AlphaFoldDB" id="A0A543NGY4"/>
<feature type="region of interest" description="Disordered" evidence="1">
    <location>
        <begin position="32"/>
        <end position="58"/>
    </location>
</feature>
<accession>A0A543NGY4</accession>
<evidence type="ECO:0000256" key="1">
    <source>
        <dbReference type="SAM" id="MobiDB-lite"/>
    </source>
</evidence>
<keyword evidence="4" id="KW-1185">Reference proteome</keyword>